<feature type="transmembrane region" description="Helical" evidence="4">
    <location>
        <begin position="366"/>
        <end position="389"/>
    </location>
</feature>
<feature type="transmembrane region" description="Helical" evidence="4">
    <location>
        <begin position="287"/>
        <end position="305"/>
    </location>
</feature>
<feature type="region of interest" description="Disordered" evidence="3">
    <location>
        <begin position="496"/>
        <end position="566"/>
    </location>
</feature>
<feature type="transmembrane region" description="Helical" evidence="4">
    <location>
        <begin position="205"/>
        <end position="224"/>
    </location>
</feature>
<accession>K2QQK3</accession>
<dbReference type="GO" id="GO:0016020">
    <property type="term" value="C:membrane"/>
    <property type="evidence" value="ECO:0007669"/>
    <property type="project" value="UniProtKB-SubCell"/>
</dbReference>
<reference evidence="5 6" key="1">
    <citation type="journal article" date="2012" name="BMC Genomics">
        <title>Tools to kill: Genome of one of the most destructive plant pathogenic fungi Macrophomina phaseolina.</title>
        <authorList>
            <person name="Islam M.S."/>
            <person name="Haque M.S."/>
            <person name="Islam M.M."/>
            <person name="Emdad E.M."/>
            <person name="Halim A."/>
            <person name="Hossen Q.M.M."/>
            <person name="Hossain M.Z."/>
            <person name="Ahmed B."/>
            <person name="Rahim S."/>
            <person name="Rahman M.S."/>
            <person name="Alam M.M."/>
            <person name="Hou S."/>
            <person name="Wan X."/>
            <person name="Saito J.A."/>
            <person name="Alam M."/>
        </authorList>
    </citation>
    <scope>NUCLEOTIDE SEQUENCE [LARGE SCALE GENOMIC DNA]</scope>
    <source>
        <strain evidence="5 6">MS6</strain>
    </source>
</reference>
<dbReference type="Proteomes" id="UP000007129">
    <property type="component" value="Unassembled WGS sequence"/>
</dbReference>
<proteinExistence type="inferred from homology"/>
<protein>
    <submittedName>
        <fullName evidence="5">Major facilitator superfamily</fullName>
    </submittedName>
</protein>
<feature type="transmembrane region" description="Helical" evidence="4">
    <location>
        <begin position="395"/>
        <end position="423"/>
    </location>
</feature>
<keyword evidence="4" id="KW-0812">Transmembrane</keyword>
<dbReference type="PANTHER" id="PTHR11360:SF234">
    <property type="entry name" value="MFS-TYPE TRANSPORTER DBAD-RELATED"/>
    <property type="match status" value="1"/>
</dbReference>
<feature type="transmembrane region" description="Helical" evidence="4">
    <location>
        <begin position="107"/>
        <end position="128"/>
    </location>
</feature>
<dbReference type="HOGENOM" id="CLU_001265_1_1_1"/>
<evidence type="ECO:0000256" key="2">
    <source>
        <dbReference type="ARBA" id="ARBA00006727"/>
    </source>
</evidence>
<feature type="compositionally biased region" description="Polar residues" evidence="3">
    <location>
        <begin position="496"/>
        <end position="505"/>
    </location>
</feature>
<dbReference type="VEuPathDB" id="FungiDB:MPH_10679"/>
<feature type="transmembrane region" description="Helical" evidence="4">
    <location>
        <begin position="469"/>
        <end position="488"/>
    </location>
</feature>
<organism evidence="5 6">
    <name type="scientific">Macrophomina phaseolina (strain MS6)</name>
    <name type="common">Charcoal rot fungus</name>
    <dbReference type="NCBI Taxonomy" id="1126212"/>
    <lineage>
        <taxon>Eukaryota</taxon>
        <taxon>Fungi</taxon>
        <taxon>Dikarya</taxon>
        <taxon>Ascomycota</taxon>
        <taxon>Pezizomycotina</taxon>
        <taxon>Dothideomycetes</taxon>
        <taxon>Dothideomycetes incertae sedis</taxon>
        <taxon>Botryosphaeriales</taxon>
        <taxon>Botryosphaeriaceae</taxon>
        <taxon>Macrophomina</taxon>
    </lineage>
</organism>
<dbReference type="InterPro" id="IPR036259">
    <property type="entry name" value="MFS_trans_sf"/>
</dbReference>
<feature type="region of interest" description="Disordered" evidence="3">
    <location>
        <begin position="1"/>
        <end position="43"/>
    </location>
</feature>
<feature type="compositionally biased region" description="Basic and acidic residues" evidence="3">
    <location>
        <begin position="540"/>
        <end position="566"/>
    </location>
</feature>
<feature type="transmembrane region" description="Helical" evidence="4">
    <location>
        <begin position="335"/>
        <end position="354"/>
    </location>
</feature>
<dbReference type="GO" id="GO:0022857">
    <property type="term" value="F:transmembrane transporter activity"/>
    <property type="evidence" value="ECO:0007669"/>
    <property type="project" value="InterPro"/>
</dbReference>
<feature type="compositionally biased region" description="Low complexity" evidence="3">
    <location>
        <begin position="523"/>
        <end position="534"/>
    </location>
</feature>
<dbReference type="PANTHER" id="PTHR11360">
    <property type="entry name" value="MONOCARBOXYLATE TRANSPORTER"/>
    <property type="match status" value="1"/>
</dbReference>
<feature type="transmembrane region" description="Helical" evidence="4">
    <location>
        <begin position="140"/>
        <end position="158"/>
    </location>
</feature>
<feature type="transmembrane region" description="Helical" evidence="4">
    <location>
        <begin position="435"/>
        <end position="457"/>
    </location>
</feature>
<dbReference type="Pfam" id="PF07690">
    <property type="entry name" value="MFS_1"/>
    <property type="match status" value="1"/>
</dbReference>
<comment type="subcellular location">
    <subcellularLocation>
        <location evidence="1">Membrane</location>
        <topology evidence="1">Multi-pass membrane protein</topology>
    </subcellularLocation>
</comment>
<dbReference type="Gene3D" id="1.20.1250.20">
    <property type="entry name" value="MFS general substrate transporter like domains"/>
    <property type="match status" value="2"/>
</dbReference>
<feature type="transmembrane region" description="Helical" evidence="4">
    <location>
        <begin position="69"/>
        <end position="87"/>
    </location>
</feature>
<sequence length="566" mass="61895">MRSITFPAAVLERSTAKQNPTGAPMSERSSNASRSHFDEDPEKGGLAGPFAPVAQSHADEPDWPTEWRAWTTLAACFFLMFNSWGIVNAYGTFASYYKDVLLPETNALFFNLFGATDCFMVLILSGIVGRLLDAGYYKQLIGTGAFFVTLGFMLLSLVNGNGEWKDGNVALIEVTHGIVAGLGMACFFVSSSQIAATWFQRRKSLAIGIVASGASISGLVYPIMLRFLTTSIGFNNAVRCVAGLAGATALFSFFFARPNPKHMYRKPESWKDHRVWVDFEAFRYKPFNWFTASIAFLFLGFYPIFFNLEEWAAKNEFGYKEGIMKHSGPGMTKRLTAGLATYYMLAIMNAMSTFGRIGAAYLSDHFGAVLVHTVVTGVASLLTLILWTLTPNFEVSMVFISFFGVFSGSVIGLPPASMAYILGKEPHRQAKLGQWTGMMYTAAGIPSLLGPIIAGALISKYDTYLTVQLWSGTCLALSTCCMAVTAYYKRKELSTGASNDQSGLSDQEDGLRIGRTISTGNISSRTVSSGVSTVQAPQRQSEERRAQNDDDHEITKAKDDENGSKE</sequence>
<gene>
    <name evidence="5" type="ORF">MPH_10679</name>
</gene>
<evidence type="ECO:0000313" key="6">
    <source>
        <dbReference type="Proteomes" id="UP000007129"/>
    </source>
</evidence>
<evidence type="ECO:0000256" key="1">
    <source>
        <dbReference type="ARBA" id="ARBA00004141"/>
    </source>
</evidence>
<dbReference type="eggNOG" id="KOG2504">
    <property type="taxonomic scope" value="Eukaryota"/>
</dbReference>
<evidence type="ECO:0000313" key="5">
    <source>
        <dbReference type="EMBL" id="EKG12196.1"/>
    </source>
</evidence>
<dbReference type="SUPFAM" id="SSF103473">
    <property type="entry name" value="MFS general substrate transporter"/>
    <property type="match status" value="1"/>
</dbReference>
<feature type="compositionally biased region" description="Polar residues" evidence="3">
    <location>
        <begin position="16"/>
        <end position="34"/>
    </location>
</feature>
<evidence type="ECO:0000256" key="3">
    <source>
        <dbReference type="SAM" id="MobiDB-lite"/>
    </source>
</evidence>
<feature type="transmembrane region" description="Helical" evidence="4">
    <location>
        <begin position="236"/>
        <end position="256"/>
    </location>
</feature>
<name>K2QQK3_MACPH</name>
<comment type="caution">
    <text evidence="5">The sequence shown here is derived from an EMBL/GenBank/DDBJ whole genome shotgun (WGS) entry which is preliminary data.</text>
</comment>
<dbReference type="OrthoDB" id="6509908at2759"/>
<dbReference type="InParanoid" id="K2QQK3"/>
<dbReference type="AlphaFoldDB" id="K2QQK3"/>
<evidence type="ECO:0000256" key="4">
    <source>
        <dbReference type="SAM" id="Phobius"/>
    </source>
</evidence>
<keyword evidence="4" id="KW-1133">Transmembrane helix</keyword>
<dbReference type="EMBL" id="AHHD01000456">
    <property type="protein sequence ID" value="EKG12196.1"/>
    <property type="molecule type" value="Genomic_DNA"/>
</dbReference>
<dbReference type="InterPro" id="IPR050327">
    <property type="entry name" value="Proton-linked_MCT"/>
</dbReference>
<feature type="transmembrane region" description="Helical" evidence="4">
    <location>
        <begin position="178"/>
        <end position="198"/>
    </location>
</feature>
<keyword evidence="4" id="KW-0472">Membrane</keyword>
<dbReference type="InterPro" id="IPR011701">
    <property type="entry name" value="MFS"/>
</dbReference>
<comment type="similarity">
    <text evidence="2">Belongs to the major facilitator superfamily. Monocarboxylate porter (TC 2.A.1.13) family.</text>
</comment>